<keyword evidence="2" id="KW-1185">Reference proteome</keyword>
<name>A0A7W3JAW6_9MICO</name>
<protein>
    <submittedName>
        <fullName evidence="1">Uncharacterized protein</fullName>
    </submittedName>
</protein>
<dbReference type="RefSeq" id="WP_182618316.1">
    <property type="nucleotide sequence ID" value="NZ_BAAATF010000011.1"/>
</dbReference>
<dbReference type="Proteomes" id="UP000540568">
    <property type="component" value="Unassembled WGS sequence"/>
</dbReference>
<accession>A0A7W3JAW6</accession>
<comment type="caution">
    <text evidence="1">The sequence shown here is derived from an EMBL/GenBank/DDBJ whole genome shotgun (WGS) entry which is preliminary data.</text>
</comment>
<sequence>MRSTFRSTGPGPAVGPLDRLTLVERLALATRLVHRLVGHVLRAENADAVERQVAYVRSDVLLSGAFLPMDDVDPEQYDEVTRDCATDMLVHAGPRETGGSLVRRLLGEAPAGEDDGTEPAGLLLDDAERAVLQGWRGGGVLGYFIVTDLVDEHAVLHNLEDDLDYRVFTGRSDIRAVALVPGLPLSGRVLPVGEAWIFAATPAVFTPDMIGGIVHGVVGLLASTPCPAYRNPRTLARARELVADHHRAFRDLFGDVVVEGTASHVMDCCLRFKDRIGAPAEEFALLGALRDERWLPDDAADPDDAPFALLHHPVKGLRLLDWYAQLRDVHTAPLQDWKPRRLAQVLADPDAPSWVLALLAERHPDHLDALYAAASGRPGFSWARDGADLLRDREPASGRDEPGIVMASSIMGRVAPPGYEMTDVMPTS</sequence>
<gene>
    <name evidence="1" type="ORF">FHX71_003403</name>
</gene>
<dbReference type="AlphaFoldDB" id="A0A7W3JAW6"/>
<proteinExistence type="predicted"/>
<evidence type="ECO:0000313" key="2">
    <source>
        <dbReference type="Proteomes" id="UP000540568"/>
    </source>
</evidence>
<organism evidence="1 2">
    <name type="scientific">Promicromonospora sukumoe</name>
    <dbReference type="NCBI Taxonomy" id="88382"/>
    <lineage>
        <taxon>Bacteria</taxon>
        <taxon>Bacillati</taxon>
        <taxon>Actinomycetota</taxon>
        <taxon>Actinomycetes</taxon>
        <taxon>Micrococcales</taxon>
        <taxon>Promicromonosporaceae</taxon>
        <taxon>Promicromonospora</taxon>
    </lineage>
</organism>
<reference evidence="1 2" key="1">
    <citation type="submission" date="2020-07" db="EMBL/GenBank/DDBJ databases">
        <title>Sequencing the genomes of 1000 actinobacteria strains.</title>
        <authorList>
            <person name="Klenk H.-P."/>
        </authorList>
    </citation>
    <scope>NUCLEOTIDE SEQUENCE [LARGE SCALE GENOMIC DNA]</scope>
    <source>
        <strain evidence="1 2">DSM 44121</strain>
    </source>
</reference>
<evidence type="ECO:0000313" key="1">
    <source>
        <dbReference type="EMBL" id="MBA8809461.1"/>
    </source>
</evidence>
<dbReference type="EMBL" id="JACGWV010000001">
    <property type="protein sequence ID" value="MBA8809461.1"/>
    <property type="molecule type" value="Genomic_DNA"/>
</dbReference>